<dbReference type="EMBL" id="MCGR01000012">
    <property type="protein sequence ID" value="ORY88150.1"/>
    <property type="molecule type" value="Genomic_DNA"/>
</dbReference>
<keyword evidence="1" id="KW-0732">Signal</keyword>
<evidence type="ECO:0008006" key="4">
    <source>
        <dbReference type="Google" id="ProtNLM"/>
    </source>
</evidence>
<dbReference type="STRING" id="106004.A0A1Y2FVW4"/>
<organism evidence="2 3">
    <name type="scientific">Leucosporidium creatinivorum</name>
    <dbReference type="NCBI Taxonomy" id="106004"/>
    <lineage>
        <taxon>Eukaryota</taxon>
        <taxon>Fungi</taxon>
        <taxon>Dikarya</taxon>
        <taxon>Basidiomycota</taxon>
        <taxon>Pucciniomycotina</taxon>
        <taxon>Microbotryomycetes</taxon>
        <taxon>Leucosporidiales</taxon>
        <taxon>Leucosporidium</taxon>
    </lineage>
</organism>
<dbReference type="OrthoDB" id="2564904at2759"/>
<keyword evidence="3" id="KW-1185">Reference proteome</keyword>
<dbReference type="Proteomes" id="UP000193467">
    <property type="component" value="Unassembled WGS sequence"/>
</dbReference>
<accession>A0A1Y2FVW4</accession>
<gene>
    <name evidence="2" type="ORF">BCR35DRAFT_302083</name>
</gene>
<protein>
    <recommendedName>
        <fullName evidence="4">Macrofage activating glycoprotein</fullName>
    </recommendedName>
</protein>
<evidence type="ECO:0000313" key="2">
    <source>
        <dbReference type="EMBL" id="ORY88150.1"/>
    </source>
</evidence>
<proteinExistence type="predicted"/>
<evidence type="ECO:0000313" key="3">
    <source>
        <dbReference type="Proteomes" id="UP000193467"/>
    </source>
</evidence>
<feature type="signal peptide" evidence="1">
    <location>
        <begin position="1"/>
        <end position="18"/>
    </location>
</feature>
<reference evidence="2 3" key="1">
    <citation type="submission" date="2016-07" db="EMBL/GenBank/DDBJ databases">
        <title>Pervasive Adenine N6-methylation of Active Genes in Fungi.</title>
        <authorList>
            <consortium name="DOE Joint Genome Institute"/>
            <person name="Mondo S.J."/>
            <person name="Dannebaum R.O."/>
            <person name="Kuo R.C."/>
            <person name="Labutti K."/>
            <person name="Haridas S."/>
            <person name="Kuo A."/>
            <person name="Salamov A."/>
            <person name="Ahrendt S.R."/>
            <person name="Lipzen A."/>
            <person name="Sullivan W."/>
            <person name="Andreopoulos W.B."/>
            <person name="Clum A."/>
            <person name="Lindquist E."/>
            <person name="Daum C."/>
            <person name="Ramamoorthy G.K."/>
            <person name="Gryganskyi A."/>
            <person name="Culley D."/>
            <person name="Magnuson J.K."/>
            <person name="James T.Y."/>
            <person name="O'Malley M.A."/>
            <person name="Stajich J.E."/>
            <person name="Spatafora J.W."/>
            <person name="Visel A."/>
            <person name="Grigoriev I.V."/>
        </authorList>
    </citation>
    <scope>NUCLEOTIDE SEQUENCE [LARGE SCALE GENOMIC DNA]</scope>
    <source>
        <strain evidence="2 3">62-1032</strain>
    </source>
</reference>
<name>A0A1Y2FVW4_9BASI</name>
<evidence type="ECO:0000256" key="1">
    <source>
        <dbReference type="SAM" id="SignalP"/>
    </source>
</evidence>
<dbReference type="AlphaFoldDB" id="A0A1Y2FVW4"/>
<feature type="chain" id="PRO_5012011133" description="Macrofage activating glycoprotein" evidence="1">
    <location>
        <begin position="19"/>
        <end position="269"/>
    </location>
</feature>
<sequence>MKSSLALLVAGLAAFASAGNVVIDPNNPPAKTEDGQYGWNNCYKHGRDSKSANCQSLWIGSAEDFCIFAPHAKSTVGSAERDVVAWCTKAGHGARLIPKGTFTGVHFIRTPHYIQITAVGDFTKINVAAKDEGGELDPHGADGYGNPVGGIVIAQNGAKRVQIQEWSQFLAYNELSIRACLPGSDAARWCPHVYDVMGSEWNHPGNYKKGTFDSCTAKDVSYPPGVYKKNGKLSTWYQGVNPTPAAHAPAASSKCTSYKTIGGTAKYPV</sequence>
<dbReference type="InParanoid" id="A0A1Y2FVW4"/>
<comment type="caution">
    <text evidence="2">The sequence shown here is derived from an EMBL/GenBank/DDBJ whole genome shotgun (WGS) entry which is preliminary data.</text>
</comment>